<evidence type="ECO:0000256" key="1">
    <source>
        <dbReference type="ARBA" id="ARBA00001927"/>
    </source>
</evidence>
<comment type="caution">
    <text evidence="19">The sequence shown here is derived from an EMBL/GenBank/DDBJ whole genome shotgun (WGS) entry which is preliminary data.</text>
</comment>
<feature type="domain" description="Cytochrome-c3 hydrogenase C-terminal" evidence="18">
    <location>
        <begin position="226"/>
        <end position="307"/>
    </location>
</feature>
<dbReference type="GO" id="GO:0016020">
    <property type="term" value="C:membrane"/>
    <property type="evidence" value="ECO:0007669"/>
    <property type="project" value="TreeGrafter"/>
</dbReference>
<evidence type="ECO:0000256" key="5">
    <source>
        <dbReference type="ARBA" id="ARBA00011771"/>
    </source>
</evidence>
<dbReference type="PANTHER" id="PTHR30013:SF7">
    <property type="entry name" value="HYDROGENASE-2 SMALL CHAIN"/>
    <property type="match status" value="1"/>
</dbReference>
<dbReference type="GO" id="GO:0051538">
    <property type="term" value="F:3 iron, 4 sulfur cluster binding"/>
    <property type="evidence" value="ECO:0007669"/>
    <property type="project" value="UniProtKB-KW"/>
</dbReference>
<dbReference type="InterPro" id="IPR037024">
    <property type="entry name" value="NiFe_Hase_small_N_sf"/>
</dbReference>
<keyword evidence="10" id="KW-0560">Oxidoreductase</keyword>
<dbReference type="NCBIfam" id="TIGR00391">
    <property type="entry name" value="hydA"/>
    <property type="match status" value="1"/>
</dbReference>
<dbReference type="GO" id="GO:0008901">
    <property type="term" value="F:ferredoxin hydrogenase activity"/>
    <property type="evidence" value="ECO:0007669"/>
    <property type="project" value="InterPro"/>
</dbReference>
<feature type="binding site" evidence="15">
    <location>
        <position position="65"/>
    </location>
    <ligand>
        <name>[4Fe-4S] cluster</name>
        <dbReference type="ChEBI" id="CHEBI:49883"/>
        <label>1</label>
    </ligand>
</feature>
<keyword evidence="7 15" id="KW-0004">4Fe-4S</keyword>
<feature type="chain" id="PRO_5020821320" description="hydrogenase (acceptor)" evidence="16">
    <location>
        <begin position="40"/>
        <end position="361"/>
    </location>
</feature>
<evidence type="ECO:0000256" key="13">
    <source>
        <dbReference type="ARBA" id="ARBA00023291"/>
    </source>
</evidence>
<proteinExistence type="inferred from homology"/>
<feature type="signal peptide" evidence="16">
    <location>
        <begin position="1"/>
        <end position="39"/>
    </location>
</feature>
<dbReference type="InterPro" id="IPR027394">
    <property type="entry name" value="Cytochrome-c3_hydrogenase_C"/>
</dbReference>
<evidence type="ECO:0000256" key="7">
    <source>
        <dbReference type="ARBA" id="ARBA00022485"/>
    </source>
</evidence>
<evidence type="ECO:0000256" key="8">
    <source>
        <dbReference type="ARBA" id="ARBA00022723"/>
    </source>
</evidence>
<comment type="subcellular location">
    <subcellularLocation>
        <location evidence="3">Cell envelope</location>
    </subcellularLocation>
</comment>
<accession>A0A4S3KHJ1</accession>
<comment type="similarity">
    <text evidence="4">Belongs to the [NiFe]/[NiFeSe] hydrogenase small subunit family.</text>
</comment>
<dbReference type="InterPro" id="IPR019546">
    <property type="entry name" value="TAT_signal_bac_arc"/>
</dbReference>
<keyword evidence="12 15" id="KW-0411">Iron-sulfur</keyword>
<dbReference type="GO" id="GO:0009375">
    <property type="term" value="C:ferredoxin hydrogenase complex"/>
    <property type="evidence" value="ECO:0007669"/>
    <property type="project" value="InterPro"/>
</dbReference>
<feature type="binding site" evidence="15">
    <location>
        <position position="234"/>
    </location>
    <ligand>
        <name>[4Fe-4S] cluster</name>
        <dbReference type="ChEBI" id="CHEBI:49883"/>
        <label>2</label>
    </ligand>
</feature>
<evidence type="ECO:0000256" key="4">
    <source>
        <dbReference type="ARBA" id="ARBA00006605"/>
    </source>
</evidence>
<evidence type="ECO:0000256" key="2">
    <source>
        <dbReference type="ARBA" id="ARBA00001966"/>
    </source>
</evidence>
<protein>
    <recommendedName>
        <fullName evidence="6">hydrogenase (acceptor)</fullName>
        <ecNumber evidence="6">1.12.99.6</ecNumber>
    </recommendedName>
</protein>
<evidence type="ECO:0000256" key="9">
    <source>
        <dbReference type="ARBA" id="ARBA00022729"/>
    </source>
</evidence>
<dbReference type="GO" id="GO:0009061">
    <property type="term" value="P:anaerobic respiration"/>
    <property type="evidence" value="ECO:0007669"/>
    <property type="project" value="TreeGrafter"/>
</dbReference>
<dbReference type="PRINTS" id="PR00614">
    <property type="entry name" value="NIHGNASESMLL"/>
</dbReference>
<dbReference type="GO" id="GO:0030313">
    <property type="term" value="C:cell envelope"/>
    <property type="evidence" value="ECO:0007669"/>
    <property type="project" value="UniProtKB-SubCell"/>
</dbReference>
<feature type="binding site" evidence="15">
    <location>
        <position position="293"/>
    </location>
    <ligand>
        <name>[3Fe-4S] cluster</name>
        <dbReference type="ChEBI" id="CHEBI:21137"/>
    </ligand>
</feature>
<dbReference type="NCBIfam" id="TIGR01409">
    <property type="entry name" value="TAT_signal_seq"/>
    <property type="match status" value="1"/>
</dbReference>
<dbReference type="PANTHER" id="PTHR30013">
    <property type="entry name" value="NIFE / NIFESE HYDROGENASE SMALL SUBUNIT FAMILY MEMBER"/>
    <property type="match status" value="1"/>
</dbReference>
<dbReference type="Proteomes" id="UP000307749">
    <property type="component" value="Unassembled WGS sequence"/>
</dbReference>
<keyword evidence="8 15" id="KW-0479">Metal-binding</keyword>
<evidence type="ECO:0000313" key="20">
    <source>
        <dbReference type="Proteomes" id="UP000307749"/>
    </source>
</evidence>
<dbReference type="EMBL" id="MWQO01000052">
    <property type="protein sequence ID" value="THD08116.1"/>
    <property type="molecule type" value="Genomic_DNA"/>
</dbReference>
<comment type="subunit">
    <text evidence="5">Heterodimer of a large and a small subunit.</text>
</comment>
<evidence type="ECO:0000256" key="6">
    <source>
        <dbReference type="ARBA" id="ARBA00012082"/>
    </source>
</evidence>
<dbReference type="EC" id="1.12.99.6" evidence="6"/>
<evidence type="ECO:0000313" key="19">
    <source>
        <dbReference type="EMBL" id="THD08116.1"/>
    </source>
</evidence>
<feature type="binding site" evidence="15">
    <location>
        <position position="160"/>
    </location>
    <ligand>
        <name>[4Fe-4S] cluster</name>
        <dbReference type="ChEBI" id="CHEBI:49883"/>
        <label>1</label>
    </ligand>
</feature>
<dbReference type="OrthoDB" id="9766729at2"/>
<dbReference type="PIRSF" id="PIRSF000310">
    <property type="entry name" value="NiFe_hyd_ssu"/>
    <property type="match status" value="1"/>
</dbReference>
<comment type="cofactor">
    <cofactor evidence="1">
        <name>[3Fe-4S] cluster</name>
        <dbReference type="ChEBI" id="CHEBI:21137"/>
    </cofactor>
</comment>
<feature type="binding site" evidence="15">
    <location>
        <position position="274"/>
    </location>
    <ligand>
        <name>[3Fe-4S] cluster</name>
        <dbReference type="ChEBI" id="CHEBI:21137"/>
    </ligand>
</feature>
<feature type="domain" description="NADH:ubiquinone oxidoreductase-like 20kDa subunit" evidence="17">
    <location>
        <begin position="62"/>
        <end position="207"/>
    </location>
</feature>
<keyword evidence="9 16" id="KW-0732">Signal</keyword>
<evidence type="ECO:0000256" key="14">
    <source>
        <dbReference type="ARBA" id="ARBA00048757"/>
    </source>
</evidence>
<dbReference type="GO" id="GO:0046872">
    <property type="term" value="F:metal ion binding"/>
    <property type="evidence" value="ECO:0007669"/>
    <property type="project" value="UniProtKB-KW"/>
</dbReference>
<dbReference type="InterPro" id="IPR037148">
    <property type="entry name" value="NiFe-Hase_small_C_sf"/>
</dbReference>
<evidence type="ECO:0000256" key="3">
    <source>
        <dbReference type="ARBA" id="ARBA00004196"/>
    </source>
</evidence>
<dbReference type="InterPro" id="IPR006311">
    <property type="entry name" value="TAT_signal"/>
</dbReference>
<dbReference type="GO" id="GO:0044569">
    <property type="term" value="C:[Ni-Fe] hydrogenase complex"/>
    <property type="evidence" value="ECO:0007669"/>
    <property type="project" value="TreeGrafter"/>
</dbReference>
<dbReference type="STRING" id="993689.GCA_002077135_02253"/>
<evidence type="ECO:0000256" key="16">
    <source>
        <dbReference type="SAM" id="SignalP"/>
    </source>
</evidence>
<dbReference type="PROSITE" id="PS51318">
    <property type="entry name" value="TAT"/>
    <property type="match status" value="1"/>
</dbReference>
<dbReference type="GO" id="GO:0009055">
    <property type="term" value="F:electron transfer activity"/>
    <property type="evidence" value="ECO:0007669"/>
    <property type="project" value="TreeGrafter"/>
</dbReference>
<evidence type="ECO:0000256" key="15">
    <source>
        <dbReference type="PIRSR" id="PIRSR000310-1"/>
    </source>
</evidence>
<organism evidence="19 20">
    <name type="scientific">Metallibacterium scheffleri</name>
    <dbReference type="NCBI Taxonomy" id="993689"/>
    <lineage>
        <taxon>Bacteria</taxon>
        <taxon>Pseudomonadati</taxon>
        <taxon>Pseudomonadota</taxon>
        <taxon>Gammaproteobacteria</taxon>
        <taxon>Lysobacterales</taxon>
        <taxon>Rhodanobacteraceae</taxon>
        <taxon>Metallibacterium</taxon>
    </lineage>
</organism>
<dbReference type="Pfam" id="PF01058">
    <property type="entry name" value="Oxidored_q6"/>
    <property type="match status" value="1"/>
</dbReference>
<dbReference type="InterPro" id="IPR006137">
    <property type="entry name" value="NADH_UbQ_OxRdtase-like_20kDa"/>
</dbReference>
<keyword evidence="13 15" id="KW-0003">3Fe-4S</keyword>
<dbReference type="GO" id="GO:0033748">
    <property type="term" value="F:hydrogenase (acceptor) activity"/>
    <property type="evidence" value="ECO:0007669"/>
    <property type="project" value="UniProtKB-EC"/>
</dbReference>
<feature type="binding site" evidence="15">
    <location>
        <position position="231"/>
    </location>
    <ligand>
        <name>[4Fe-4S] cluster</name>
        <dbReference type="ChEBI" id="CHEBI:49883"/>
        <label>2</label>
    </ligand>
</feature>
<evidence type="ECO:0000259" key="18">
    <source>
        <dbReference type="Pfam" id="PF14720"/>
    </source>
</evidence>
<dbReference type="Gene3D" id="3.40.50.700">
    <property type="entry name" value="NADH:ubiquinone oxidoreductase-like, 20kDa subunit"/>
    <property type="match status" value="1"/>
</dbReference>
<gene>
    <name evidence="19" type="ORF">B1806_13720</name>
</gene>
<feature type="binding site" evidence="15">
    <location>
        <position position="265"/>
    </location>
    <ligand>
        <name>[4Fe-4S] cluster</name>
        <dbReference type="ChEBI" id="CHEBI:49883"/>
        <label>2</label>
    </ligand>
</feature>
<evidence type="ECO:0000256" key="11">
    <source>
        <dbReference type="ARBA" id="ARBA00023004"/>
    </source>
</evidence>
<comment type="catalytic activity">
    <reaction evidence="14">
        <text>H2 + A = AH2</text>
        <dbReference type="Rhea" id="RHEA:12116"/>
        <dbReference type="ChEBI" id="CHEBI:13193"/>
        <dbReference type="ChEBI" id="CHEBI:17499"/>
        <dbReference type="ChEBI" id="CHEBI:18276"/>
        <dbReference type="EC" id="1.12.99.6"/>
    </reaction>
</comment>
<reference evidence="19 20" key="1">
    <citation type="submission" date="2017-02" db="EMBL/GenBank/DDBJ databases">
        <title>Whole genome sequencing of Metallibacterium scheffleri DSM 24874 (T).</title>
        <authorList>
            <person name="Kumar S."/>
            <person name="Patil P."/>
            <person name="Patil P.B."/>
        </authorList>
    </citation>
    <scope>NUCLEOTIDE SEQUENCE [LARGE SCALE GENOMIC DNA]</scope>
    <source>
        <strain evidence="19 20">DSM 24874</strain>
    </source>
</reference>
<evidence type="ECO:0000256" key="12">
    <source>
        <dbReference type="ARBA" id="ARBA00023014"/>
    </source>
</evidence>
<dbReference type="SUPFAM" id="SSF56770">
    <property type="entry name" value="HydA/Nqo6-like"/>
    <property type="match status" value="1"/>
</dbReference>
<dbReference type="Pfam" id="PF14720">
    <property type="entry name" value="NiFe_hyd_SSU_C"/>
    <property type="match status" value="1"/>
</dbReference>
<dbReference type="RefSeq" id="WP_081127779.1">
    <property type="nucleotide sequence ID" value="NZ_DAHXOC010000016.1"/>
</dbReference>
<feature type="binding site" evidence="15">
    <location>
        <position position="194"/>
    </location>
    <ligand>
        <name>[4Fe-4S] cluster</name>
        <dbReference type="ChEBI" id="CHEBI:49883"/>
        <label>1</label>
    </ligand>
</feature>
<feature type="binding site" evidence="15">
    <location>
        <position position="259"/>
    </location>
    <ligand>
        <name>[4Fe-4S] cluster</name>
        <dbReference type="ChEBI" id="CHEBI:49883"/>
        <label>2</label>
    </ligand>
</feature>
<feature type="binding site" evidence="15">
    <location>
        <position position="296"/>
    </location>
    <ligand>
        <name>[3Fe-4S] cluster</name>
        <dbReference type="ChEBI" id="CHEBI:21137"/>
    </ligand>
</feature>
<dbReference type="AlphaFoldDB" id="A0A4S3KHJ1"/>
<keyword evidence="20" id="KW-1185">Reference proteome</keyword>
<keyword evidence="11 15" id="KW-0408">Iron</keyword>
<evidence type="ECO:0000256" key="10">
    <source>
        <dbReference type="ARBA" id="ARBA00023002"/>
    </source>
</evidence>
<feature type="binding site" evidence="15">
    <location>
        <position position="62"/>
    </location>
    <ligand>
        <name>[4Fe-4S] cluster</name>
        <dbReference type="ChEBI" id="CHEBI:49883"/>
        <label>1</label>
    </ligand>
</feature>
<sequence>MDREPTILESFQQQGMSRRSFLKFCAAAASLLALPAARAAELAEKLGAMPRPTVIYLSFQECTGCLESLTRSFSPTIEHLIFDTISLAYNDTLQAAAGEAAEAAREEAMRKAWGKYVLVVDGSIPAPLDGAYCVIGGKSALASVQEVAKGAAAVIAVGTCAAFGGLPMAAPNPTGAVAVQDLIKDKPLINISGCPPIPEIITGTIVYFLTFGVPELDAHRRPKVFYGNTIHDRCYRRPFYDKGLFAKTFDDTGARNGWCLYELGCKGPTTYNSCATMKWNGGTSFPIESGHGCLGCSEPQFWDRGDFYKPLSAGLWHGSIGEDLGIAAVAGAVLGGAAALTARHRQDKTRTETETRKPEGK</sequence>
<dbReference type="GO" id="GO:0051539">
    <property type="term" value="F:4 iron, 4 sulfur cluster binding"/>
    <property type="evidence" value="ECO:0007669"/>
    <property type="project" value="UniProtKB-KW"/>
</dbReference>
<dbReference type="InterPro" id="IPR001821">
    <property type="entry name" value="NiFe_hydrogenase_ssu"/>
</dbReference>
<dbReference type="Gene3D" id="4.10.480.10">
    <property type="entry name" value="Cytochrome-c3 hydrogenase, C-terminal domain"/>
    <property type="match status" value="1"/>
</dbReference>
<comment type="cofactor">
    <cofactor evidence="2">
        <name>[4Fe-4S] cluster</name>
        <dbReference type="ChEBI" id="CHEBI:49883"/>
    </cofactor>
</comment>
<name>A0A4S3KHJ1_9GAMM</name>
<evidence type="ECO:0000259" key="17">
    <source>
        <dbReference type="Pfam" id="PF01058"/>
    </source>
</evidence>